<evidence type="ECO:0000256" key="1">
    <source>
        <dbReference type="ARBA" id="ARBA00022737"/>
    </source>
</evidence>
<sequence length="272" mass="30096">MLLTALLLFILAVAGTLRNGKMAQNQTETAILKTDSSKDSERSKIALPEKDSDDIALTQGDQEFLNSLMGYFGNGDLEGAARLLDSYEISWSEFPCMYDGTAMSKKLLGTKGLIFLKPSTVFTGEFLNGQPEGSCTALQVITLDEGKRYDYSYGTWSGGKMNGSGASGYNYYDGAIGDINRKSAKEGVFKDDQMEGEVTYTSTNTTGETTKWSFKTLAGKIVLDDRWIQENDSQGGIVYKLMADQDEKHAYTLSESNIEEDRWKNFIEFSID</sequence>
<dbReference type="EMBL" id="MCIA01000030">
    <property type="protein sequence ID" value="RKD30843.1"/>
    <property type="molecule type" value="Genomic_DNA"/>
</dbReference>
<gene>
    <name evidence="2" type="ORF">BET01_05340</name>
</gene>
<proteinExistence type="predicted"/>
<name>A0A419T073_9FIRM</name>
<protein>
    <submittedName>
        <fullName evidence="2">Uncharacterized protein</fullName>
    </submittedName>
</protein>
<dbReference type="InterPro" id="IPR003409">
    <property type="entry name" value="MORN"/>
</dbReference>
<dbReference type="Proteomes" id="UP000284277">
    <property type="component" value="Unassembled WGS sequence"/>
</dbReference>
<organism evidence="2 3">
    <name type="scientific">Lacrimispora algidixylanolytica</name>
    <dbReference type="NCBI Taxonomy" id="94868"/>
    <lineage>
        <taxon>Bacteria</taxon>
        <taxon>Bacillati</taxon>
        <taxon>Bacillota</taxon>
        <taxon>Clostridia</taxon>
        <taxon>Lachnospirales</taxon>
        <taxon>Lachnospiraceae</taxon>
        <taxon>Lacrimispora</taxon>
    </lineage>
</organism>
<dbReference type="AlphaFoldDB" id="A0A419T073"/>
<keyword evidence="3" id="KW-1185">Reference proteome</keyword>
<comment type="caution">
    <text evidence="2">The sequence shown here is derived from an EMBL/GenBank/DDBJ whole genome shotgun (WGS) entry which is preliminary data.</text>
</comment>
<reference evidence="2 3" key="1">
    <citation type="submission" date="2016-08" db="EMBL/GenBank/DDBJ databases">
        <title>A new outlook on sporulation: Clostridium algidixylanolyticum.</title>
        <authorList>
            <person name="Poppleton D.I."/>
            <person name="Gribaldo S."/>
        </authorList>
    </citation>
    <scope>NUCLEOTIDE SEQUENCE [LARGE SCALE GENOMIC DNA]</scope>
    <source>
        <strain evidence="2 3">SPL73</strain>
    </source>
</reference>
<dbReference type="Pfam" id="PF02493">
    <property type="entry name" value="MORN"/>
    <property type="match status" value="2"/>
</dbReference>
<accession>A0A419T073</accession>
<evidence type="ECO:0000313" key="2">
    <source>
        <dbReference type="EMBL" id="RKD30843.1"/>
    </source>
</evidence>
<keyword evidence="1" id="KW-0677">Repeat</keyword>
<evidence type="ECO:0000313" key="3">
    <source>
        <dbReference type="Proteomes" id="UP000284277"/>
    </source>
</evidence>